<evidence type="ECO:0000313" key="3">
    <source>
        <dbReference type="Proteomes" id="UP000219621"/>
    </source>
</evidence>
<proteinExistence type="predicted"/>
<dbReference type="RefSeq" id="WP_097279467.1">
    <property type="nucleotide sequence ID" value="NZ_OCNJ01000005.1"/>
</dbReference>
<evidence type="ECO:0000313" key="2">
    <source>
        <dbReference type="EMBL" id="SOD95970.1"/>
    </source>
</evidence>
<sequence length="99" mass="11060">MTAGLARRADLARALAALAPRLPRHEREAVLDHAEDSPGLRKGSAEAAAWLSLVSYARHVFTDYDALLADGYDPDSARFFILEDLNERLAEWGVRRRVE</sequence>
<dbReference type="InterPro" id="IPR018744">
    <property type="entry name" value="DUF2293"/>
</dbReference>
<dbReference type="EMBL" id="OCNJ01000005">
    <property type="protein sequence ID" value="SOD95970.1"/>
    <property type="molecule type" value="Genomic_DNA"/>
</dbReference>
<dbReference type="Pfam" id="PF10056">
    <property type="entry name" value="DUF2293"/>
    <property type="match status" value="1"/>
</dbReference>
<accession>A0A286GKD6</accession>
<evidence type="ECO:0000259" key="1">
    <source>
        <dbReference type="Pfam" id="PF10056"/>
    </source>
</evidence>
<dbReference type="Proteomes" id="UP000219621">
    <property type="component" value="Unassembled WGS sequence"/>
</dbReference>
<organism evidence="2 3">
    <name type="scientific">Caenispirillum bisanense</name>
    <dbReference type="NCBI Taxonomy" id="414052"/>
    <lineage>
        <taxon>Bacteria</taxon>
        <taxon>Pseudomonadati</taxon>
        <taxon>Pseudomonadota</taxon>
        <taxon>Alphaproteobacteria</taxon>
        <taxon>Rhodospirillales</taxon>
        <taxon>Novispirillaceae</taxon>
        <taxon>Caenispirillum</taxon>
    </lineage>
</organism>
<keyword evidence="3" id="KW-1185">Reference proteome</keyword>
<dbReference type="AlphaFoldDB" id="A0A286GKD6"/>
<feature type="domain" description="DUF2293" evidence="1">
    <location>
        <begin position="14"/>
        <end position="93"/>
    </location>
</feature>
<reference evidence="2 3" key="1">
    <citation type="submission" date="2017-09" db="EMBL/GenBank/DDBJ databases">
        <authorList>
            <person name="Ehlers B."/>
            <person name="Leendertz F.H."/>
        </authorList>
    </citation>
    <scope>NUCLEOTIDE SEQUENCE [LARGE SCALE GENOMIC DNA]</scope>
    <source>
        <strain evidence="2 3">USBA 140</strain>
    </source>
</reference>
<gene>
    <name evidence="2" type="ORF">SAMN05421508_10587</name>
</gene>
<name>A0A286GKD6_9PROT</name>
<protein>
    <recommendedName>
        <fullName evidence="1">DUF2293 domain-containing protein</fullName>
    </recommendedName>
</protein>
<dbReference type="OrthoDB" id="1159372at2"/>